<dbReference type="EnsemblPlants" id="Pp3c24_7089V3.1">
    <property type="protein sequence ID" value="PAC:32910655.CDS.1"/>
    <property type="gene ID" value="Pp3c24_7089"/>
</dbReference>
<dbReference type="EMBL" id="ABEU02000024">
    <property type="protein sequence ID" value="PNR28169.1"/>
    <property type="molecule type" value="Genomic_DNA"/>
</dbReference>
<evidence type="ECO:0000313" key="2">
    <source>
        <dbReference type="EnsemblPlants" id="PAC:32910655.CDS.1"/>
    </source>
</evidence>
<organism evidence="1">
    <name type="scientific">Physcomitrium patens</name>
    <name type="common">Spreading-leaved earth moss</name>
    <name type="synonym">Physcomitrella patens</name>
    <dbReference type="NCBI Taxonomy" id="3218"/>
    <lineage>
        <taxon>Eukaryota</taxon>
        <taxon>Viridiplantae</taxon>
        <taxon>Streptophyta</taxon>
        <taxon>Embryophyta</taxon>
        <taxon>Bryophyta</taxon>
        <taxon>Bryophytina</taxon>
        <taxon>Bryopsida</taxon>
        <taxon>Funariidae</taxon>
        <taxon>Funariales</taxon>
        <taxon>Funariaceae</taxon>
        <taxon>Physcomitrium</taxon>
    </lineage>
</organism>
<reference evidence="1 3" key="2">
    <citation type="journal article" date="2018" name="Plant J.">
        <title>The Physcomitrella patens chromosome-scale assembly reveals moss genome structure and evolution.</title>
        <authorList>
            <person name="Lang D."/>
            <person name="Ullrich K.K."/>
            <person name="Murat F."/>
            <person name="Fuchs J."/>
            <person name="Jenkins J."/>
            <person name="Haas F.B."/>
            <person name="Piednoel M."/>
            <person name="Gundlach H."/>
            <person name="Van Bel M."/>
            <person name="Meyberg R."/>
            <person name="Vives C."/>
            <person name="Morata J."/>
            <person name="Symeonidi A."/>
            <person name="Hiss M."/>
            <person name="Muchero W."/>
            <person name="Kamisugi Y."/>
            <person name="Saleh O."/>
            <person name="Blanc G."/>
            <person name="Decker E.L."/>
            <person name="van Gessel N."/>
            <person name="Grimwood J."/>
            <person name="Hayes R.D."/>
            <person name="Graham S.W."/>
            <person name="Gunter L.E."/>
            <person name="McDaniel S.F."/>
            <person name="Hoernstein S.N.W."/>
            <person name="Larsson A."/>
            <person name="Li F.W."/>
            <person name="Perroud P.F."/>
            <person name="Phillips J."/>
            <person name="Ranjan P."/>
            <person name="Rokshar D.S."/>
            <person name="Rothfels C.J."/>
            <person name="Schneider L."/>
            <person name="Shu S."/>
            <person name="Stevenson D.W."/>
            <person name="Thummler F."/>
            <person name="Tillich M."/>
            <person name="Villarreal Aguilar J.C."/>
            <person name="Widiez T."/>
            <person name="Wong G.K."/>
            <person name="Wymore A."/>
            <person name="Zhang Y."/>
            <person name="Zimmer A.D."/>
            <person name="Quatrano R.S."/>
            <person name="Mayer K.F.X."/>
            <person name="Goodstein D."/>
            <person name="Casacuberta J.M."/>
            <person name="Vandepoele K."/>
            <person name="Reski R."/>
            <person name="Cuming A.C."/>
            <person name="Tuskan G.A."/>
            <person name="Maumus F."/>
            <person name="Salse J."/>
            <person name="Schmutz J."/>
            <person name="Rensing S.A."/>
        </authorList>
    </citation>
    <scope>NUCLEOTIDE SEQUENCE [LARGE SCALE GENOMIC DNA]</scope>
    <source>
        <strain evidence="2 3">cv. Gransden 2004</strain>
    </source>
</reference>
<protein>
    <submittedName>
        <fullName evidence="1 2">Uncharacterized protein</fullName>
    </submittedName>
</protein>
<evidence type="ECO:0000313" key="1">
    <source>
        <dbReference type="EMBL" id="PNR28169.1"/>
    </source>
</evidence>
<sequence>MVGISNFNAAAYVINIRQTFNTNYQQSVACRNLNAVLLHKDSNEIEFQLDQCPRCVVQTRDKKSQLFNNI</sequence>
<evidence type="ECO:0000313" key="3">
    <source>
        <dbReference type="Proteomes" id="UP000006727"/>
    </source>
</evidence>
<reference evidence="1 3" key="1">
    <citation type="journal article" date="2008" name="Science">
        <title>The Physcomitrella genome reveals evolutionary insights into the conquest of land by plants.</title>
        <authorList>
            <person name="Rensing S."/>
            <person name="Lang D."/>
            <person name="Zimmer A."/>
            <person name="Terry A."/>
            <person name="Salamov A."/>
            <person name="Shapiro H."/>
            <person name="Nishiyama T."/>
            <person name="Perroud P.-F."/>
            <person name="Lindquist E."/>
            <person name="Kamisugi Y."/>
            <person name="Tanahashi T."/>
            <person name="Sakakibara K."/>
            <person name="Fujita T."/>
            <person name="Oishi K."/>
            <person name="Shin-I T."/>
            <person name="Kuroki Y."/>
            <person name="Toyoda A."/>
            <person name="Suzuki Y."/>
            <person name="Hashimoto A."/>
            <person name="Yamaguchi K."/>
            <person name="Sugano A."/>
            <person name="Kohara Y."/>
            <person name="Fujiyama A."/>
            <person name="Anterola A."/>
            <person name="Aoki S."/>
            <person name="Ashton N."/>
            <person name="Barbazuk W.B."/>
            <person name="Barker E."/>
            <person name="Bennetzen J."/>
            <person name="Bezanilla M."/>
            <person name="Blankenship R."/>
            <person name="Cho S.H."/>
            <person name="Dutcher S."/>
            <person name="Estelle M."/>
            <person name="Fawcett J.A."/>
            <person name="Gundlach H."/>
            <person name="Hanada K."/>
            <person name="Heyl A."/>
            <person name="Hicks K.A."/>
            <person name="Hugh J."/>
            <person name="Lohr M."/>
            <person name="Mayer K."/>
            <person name="Melkozernov A."/>
            <person name="Murata T."/>
            <person name="Nelson D."/>
            <person name="Pils B."/>
            <person name="Prigge M."/>
            <person name="Reiss B."/>
            <person name="Renner T."/>
            <person name="Rombauts S."/>
            <person name="Rushton P."/>
            <person name="Sanderfoot A."/>
            <person name="Schween G."/>
            <person name="Shiu S.-H."/>
            <person name="Stueber K."/>
            <person name="Theodoulou F.L."/>
            <person name="Tu H."/>
            <person name="Van de Peer Y."/>
            <person name="Verrier P.J."/>
            <person name="Waters E."/>
            <person name="Wood A."/>
            <person name="Yang L."/>
            <person name="Cove D."/>
            <person name="Cuming A."/>
            <person name="Hasebe M."/>
            <person name="Lucas S."/>
            <person name="Mishler D.B."/>
            <person name="Reski R."/>
            <person name="Grigoriev I."/>
            <person name="Quatrano R.S."/>
            <person name="Boore J.L."/>
        </authorList>
    </citation>
    <scope>NUCLEOTIDE SEQUENCE [LARGE SCALE GENOMIC DNA]</scope>
    <source>
        <strain evidence="2 3">cv. Gransden 2004</strain>
    </source>
</reference>
<keyword evidence="3" id="KW-1185">Reference proteome</keyword>
<reference evidence="2" key="3">
    <citation type="submission" date="2020-12" db="UniProtKB">
        <authorList>
            <consortium name="EnsemblPlants"/>
        </authorList>
    </citation>
    <scope>IDENTIFICATION</scope>
</reference>
<dbReference type="AlphaFoldDB" id="A0A2K1IFW6"/>
<accession>A0A2K1IFW6</accession>
<dbReference type="InParanoid" id="A0A2K1IFW6"/>
<gene>
    <name evidence="1" type="ORF">PHYPA_028761</name>
</gene>
<proteinExistence type="predicted"/>
<name>A0A2K1IFW6_PHYPA</name>
<dbReference type="Gramene" id="Pp3c24_7089V3.1">
    <property type="protein sequence ID" value="PAC:32910655.CDS.1"/>
    <property type="gene ID" value="Pp3c24_7089"/>
</dbReference>
<dbReference type="Proteomes" id="UP000006727">
    <property type="component" value="Chromosome 24"/>
</dbReference>